<dbReference type="SUPFAM" id="SSF103473">
    <property type="entry name" value="MFS general substrate transporter"/>
    <property type="match status" value="1"/>
</dbReference>
<reference evidence="8 9" key="1">
    <citation type="submission" date="2024-07" db="EMBL/GenBank/DDBJ databases">
        <title>Section-level genome sequencing and comparative genomics of Aspergillus sections Usti and Cavernicolus.</title>
        <authorList>
            <consortium name="Lawrence Berkeley National Laboratory"/>
            <person name="Nybo J.L."/>
            <person name="Vesth T.C."/>
            <person name="Theobald S."/>
            <person name="Frisvad J.C."/>
            <person name="Larsen T.O."/>
            <person name="Kjaerboelling I."/>
            <person name="Rothschild-Mancinelli K."/>
            <person name="Lyhne E.K."/>
            <person name="Kogle M.E."/>
            <person name="Barry K."/>
            <person name="Clum A."/>
            <person name="Na H."/>
            <person name="Ledsgaard L."/>
            <person name="Lin J."/>
            <person name="Lipzen A."/>
            <person name="Kuo A."/>
            <person name="Riley R."/>
            <person name="Mondo S."/>
            <person name="LaButti K."/>
            <person name="Haridas S."/>
            <person name="Pangalinan J."/>
            <person name="Salamov A.A."/>
            <person name="Simmons B.A."/>
            <person name="Magnuson J.K."/>
            <person name="Chen J."/>
            <person name="Drula E."/>
            <person name="Henrissat B."/>
            <person name="Wiebenga A."/>
            <person name="Lubbers R.J."/>
            <person name="Gomes A.C."/>
            <person name="Makela M.R."/>
            <person name="Stajich J."/>
            <person name="Grigoriev I.V."/>
            <person name="Mortensen U.H."/>
            <person name="De vries R.P."/>
            <person name="Baker S.E."/>
            <person name="Andersen M.R."/>
        </authorList>
    </citation>
    <scope>NUCLEOTIDE SEQUENCE [LARGE SCALE GENOMIC DNA]</scope>
    <source>
        <strain evidence="8 9">CBS 600.67</strain>
    </source>
</reference>
<accession>A0ABR4IRE4</accession>
<evidence type="ECO:0000256" key="4">
    <source>
        <dbReference type="ARBA" id="ARBA00023136"/>
    </source>
</evidence>
<sequence>MVDRPPNEPVTTEDKVHTSNDLSTPGIQGTISAPAHNNHTDREKRSQVHGPIDATVDQVEHFGPDGRIVLTERSCYGELGFCFPTWKKWMIISVIFLVQMSMNFNTSLYSNGLAGISEEFGISMQAARCGAMIYLVTYAFGCELWAPWSEELGRKPILQLSMLLVNLWQLPVALAPNFTTIMIGRAFGGLSLAGGSVTLGMVADMWEADTQQYAVACVVFSSVAGSVFGPVVGGFVEEYLAWRWTIWIQLIFGCFVQLVHLLVVPETRTTIMLGQIAKKRRKNGENVYGPYEVIPWKERFSLKEICITWIRPFKMFLTEPIVLTLSLLSGFSDALIFMFIQSFGLVYEQWGFDSIALGLSFIPILVGYLIAWFSFYPVIQRNMAERRRKPDDEQAQYESRLWWLLYTVPCLPIGLIGFAWTSVGPPVHWMGTMVFSAMVGIANYSIYMATIDYMVCAYGPYAASATGGNGFARDILAGILTVPATPFFENIGGHRHLEYASTILFCISVILVASVYAIYWYGPVLRKRSPFAQQLSSHQMEGHDHSRRASAIMPASRRNSLAHQ</sequence>
<keyword evidence="2 6" id="KW-0812">Transmembrane</keyword>
<feature type="transmembrane region" description="Helical" evidence="6">
    <location>
        <begin position="321"/>
        <end position="343"/>
    </location>
</feature>
<dbReference type="PANTHER" id="PTHR23502">
    <property type="entry name" value="MAJOR FACILITATOR SUPERFAMILY"/>
    <property type="match status" value="1"/>
</dbReference>
<dbReference type="Gene3D" id="1.20.1250.20">
    <property type="entry name" value="MFS general substrate transporter like domains"/>
    <property type="match status" value="1"/>
</dbReference>
<dbReference type="PANTHER" id="PTHR23502:SF13">
    <property type="entry name" value="MULTIDRUG TRANSPORTER, PUTATIVE (AFU_ORTHOLOGUE AFUA_2G12550)-RELATED"/>
    <property type="match status" value="1"/>
</dbReference>
<evidence type="ECO:0000256" key="6">
    <source>
        <dbReference type="SAM" id="Phobius"/>
    </source>
</evidence>
<evidence type="ECO:0000256" key="3">
    <source>
        <dbReference type="ARBA" id="ARBA00022989"/>
    </source>
</evidence>
<proteinExistence type="predicted"/>
<dbReference type="EMBL" id="JBFXLS010000013">
    <property type="protein sequence ID" value="KAL2830340.1"/>
    <property type="molecule type" value="Genomic_DNA"/>
</dbReference>
<gene>
    <name evidence="8" type="ORF">BDW59DRAFT_158669</name>
</gene>
<feature type="compositionally biased region" description="Basic and acidic residues" evidence="5">
    <location>
        <begin position="1"/>
        <end position="18"/>
    </location>
</feature>
<feature type="transmembrane region" description="Helical" evidence="6">
    <location>
        <begin position="186"/>
        <end position="206"/>
    </location>
</feature>
<protein>
    <submittedName>
        <fullName evidence="8">Major facilitator superfamily domain-containing protein</fullName>
    </submittedName>
</protein>
<evidence type="ECO:0000256" key="5">
    <source>
        <dbReference type="SAM" id="MobiDB-lite"/>
    </source>
</evidence>
<feature type="transmembrane region" description="Helical" evidence="6">
    <location>
        <begin position="499"/>
        <end position="521"/>
    </location>
</feature>
<feature type="transmembrane region" description="Helical" evidence="6">
    <location>
        <begin position="213"/>
        <end position="232"/>
    </location>
</feature>
<feature type="transmembrane region" description="Helical" evidence="6">
    <location>
        <begin position="400"/>
        <end position="421"/>
    </location>
</feature>
<feature type="transmembrane region" description="Helical" evidence="6">
    <location>
        <begin position="427"/>
        <end position="447"/>
    </location>
</feature>
<organism evidence="8 9">
    <name type="scientific">Aspergillus cavernicola</name>
    <dbReference type="NCBI Taxonomy" id="176166"/>
    <lineage>
        <taxon>Eukaryota</taxon>
        <taxon>Fungi</taxon>
        <taxon>Dikarya</taxon>
        <taxon>Ascomycota</taxon>
        <taxon>Pezizomycotina</taxon>
        <taxon>Eurotiomycetes</taxon>
        <taxon>Eurotiomycetidae</taxon>
        <taxon>Eurotiales</taxon>
        <taxon>Aspergillaceae</taxon>
        <taxon>Aspergillus</taxon>
        <taxon>Aspergillus subgen. Nidulantes</taxon>
    </lineage>
</organism>
<dbReference type="InterPro" id="IPR011701">
    <property type="entry name" value="MFS"/>
</dbReference>
<evidence type="ECO:0000256" key="2">
    <source>
        <dbReference type="ARBA" id="ARBA00022692"/>
    </source>
</evidence>
<dbReference type="Pfam" id="PF07690">
    <property type="entry name" value="MFS_1"/>
    <property type="match status" value="1"/>
</dbReference>
<feature type="transmembrane region" description="Helical" evidence="6">
    <location>
        <begin position="89"/>
        <end position="110"/>
    </location>
</feature>
<evidence type="ECO:0000259" key="7">
    <source>
        <dbReference type="PROSITE" id="PS50850"/>
    </source>
</evidence>
<feature type="transmembrane region" description="Helical" evidence="6">
    <location>
        <begin position="355"/>
        <end position="379"/>
    </location>
</feature>
<dbReference type="InterPro" id="IPR020846">
    <property type="entry name" value="MFS_dom"/>
</dbReference>
<feature type="compositionally biased region" description="Polar residues" evidence="5">
    <location>
        <begin position="19"/>
        <end position="37"/>
    </location>
</feature>
<comment type="caution">
    <text evidence="8">The sequence shown here is derived from an EMBL/GenBank/DDBJ whole genome shotgun (WGS) entry which is preliminary data.</text>
</comment>
<evidence type="ECO:0000313" key="8">
    <source>
        <dbReference type="EMBL" id="KAL2830340.1"/>
    </source>
</evidence>
<evidence type="ECO:0000256" key="1">
    <source>
        <dbReference type="ARBA" id="ARBA00004141"/>
    </source>
</evidence>
<keyword evidence="9" id="KW-1185">Reference proteome</keyword>
<feature type="transmembrane region" description="Helical" evidence="6">
    <location>
        <begin position="122"/>
        <end position="145"/>
    </location>
</feature>
<feature type="domain" description="Major facilitator superfamily (MFS) profile" evidence="7">
    <location>
        <begin position="91"/>
        <end position="526"/>
    </location>
</feature>
<comment type="subcellular location">
    <subcellularLocation>
        <location evidence="1">Membrane</location>
        <topology evidence="1">Multi-pass membrane protein</topology>
    </subcellularLocation>
</comment>
<dbReference type="PROSITE" id="PS50850">
    <property type="entry name" value="MFS"/>
    <property type="match status" value="1"/>
</dbReference>
<keyword evidence="4 6" id="KW-0472">Membrane</keyword>
<feature type="transmembrane region" description="Helical" evidence="6">
    <location>
        <begin position="244"/>
        <end position="264"/>
    </location>
</feature>
<feature type="region of interest" description="Disordered" evidence="5">
    <location>
        <begin position="1"/>
        <end position="51"/>
    </location>
</feature>
<name>A0ABR4IRE4_9EURO</name>
<keyword evidence="3 6" id="KW-1133">Transmembrane helix</keyword>
<dbReference type="InterPro" id="IPR036259">
    <property type="entry name" value="MFS_trans_sf"/>
</dbReference>
<evidence type="ECO:0000313" key="9">
    <source>
        <dbReference type="Proteomes" id="UP001610335"/>
    </source>
</evidence>
<dbReference type="Proteomes" id="UP001610335">
    <property type="component" value="Unassembled WGS sequence"/>
</dbReference>